<dbReference type="EMBL" id="ACXU01000020">
    <property type="protein sequence ID" value="EEU12235.1"/>
    <property type="molecule type" value="Genomic_DNA"/>
</dbReference>
<proteinExistence type="predicted"/>
<comment type="caution">
    <text evidence="2">The sequence shown here is derived from an EMBL/GenBank/DDBJ whole genome shotgun (WGS) entry which is preliminary data.</text>
</comment>
<accession>C7HVF2</accession>
<evidence type="ECO:0000313" key="2">
    <source>
        <dbReference type="EMBL" id="EEU12235.1"/>
    </source>
</evidence>
<sequence length="76" mass="7434">FPSGTFAVQFPSPSAVVSTFVPSGSSTSTFAFGSAFPLISLSPAFGAVISGFAVASAGSASATVFVASSDWSFPSS</sequence>
<reference evidence="2 3" key="1">
    <citation type="submission" date="2009-08" db="EMBL/GenBank/DDBJ databases">
        <authorList>
            <person name="Muzny D."/>
            <person name="Qin X."/>
            <person name="Deng J."/>
            <person name="Jiang H."/>
            <person name="Liu Y."/>
            <person name="Qu J."/>
            <person name="Song X.-Z."/>
            <person name="Zhang L."/>
            <person name="Thornton R."/>
            <person name="Coyle M."/>
            <person name="Francisco L."/>
            <person name="Jackson L."/>
            <person name="Javaid M."/>
            <person name="Korchina V."/>
            <person name="Kovar C."/>
            <person name="Mata R."/>
            <person name="Mathew T."/>
            <person name="Ngo R."/>
            <person name="Nguyen L."/>
            <person name="Nguyen N."/>
            <person name="Okwuonu G."/>
            <person name="Ongeri F."/>
            <person name="Pham C."/>
            <person name="Simmons D."/>
            <person name="Wilczek-Boney K."/>
            <person name="Hale W."/>
            <person name="Jakkamsetti A."/>
            <person name="Pham P."/>
            <person name="Ruth R."/>
            <person name="San Lucas F."/>
            <person name="Warren J."/>
            <person name="Zhang J."/>
            <person name="Zhao Z."/>
            <person name="Zhou C."/>
            <person name="Zhu D."/>
            <person name="Lee S."/>
            <person name="Bess C."/>
            <person name="Blankenburg K."/>
            <person name="Forbes L."/>
            <person name="Fu Q."/>
            <person name="Gubbala S."/>
            <person name="Hirani K."/>
            <person name="Jayaseelan J.C."/>
            <person name="Lara F."/>
            <person name="Munidasa M."/>
            <person name="Palculict T."/>
            <person name="Patil S."/>
            <person name="Pu L.-L."/>
            <person name="Saada N."/>
            <person name="Tang L."/>
            <person name="Weissenberger G."/>
            <person name="Zhu Y."/>
            <person name="Hemphill L."/>
            <person name="Shang Y."/>
            <person name="Youmans B."/>
            <person name="Ayvaz T."/>
            <person name="Ross M."/>
            <person name="Santibanez J."/>
            <person name="Aqrawi P."/>
            <person name="Gross S."/>
            <person name="Joshi V."/>
            <person name="Fowler G."/>
            <person name="Nazareth L."/>
            <person name="Reid J."/>
            <person name="Worley K."/>
            <person name="Petrosino J."/>
            <person name="Highlander S."/>
            <person name="Gibbs R."/>
            <person name="Gibbs R."/>
        </authorList>
    </citation>
    <scope>NUCLEOTIDE SEQUENCE [LARGE SCALE GENOMIC DNA]</scope>
    <source>
        <strain evidence="2 3">ATCC 51170</strain>
    </source>
</reference>
<keyword evidence="3" id="KW-1185">Reference proteome</keyword>
<feature type="non-terminal residue" evidence="2">
    <location>
        <position position="1"/>
    </location>
</feature>
<gene>
    <name evidence="2" type="ORF">HMPREF0078_1253</name>
</gene>
<feature type="transmembrane region" description="Helical" evidence="1">
    <location>
        <begin position="44"/>
        <end position="67"/>
    </location>
</feature>
<protein>
    <submittedName>
        <fullName evidence="2">Uncharacterized protein</fullName>
    </submittedName>
</protein>
<keyword evidence="1" id="KW-1133">Transmembrane helix</keyword>
<evidence type="ECO:0000256" key="1">
    <source>
        <dbReference type="SAM" id="Phobius"/>
    </source>
</evidence>
<name>C7HVF2_9FIRM</name>
<evidence type="ECO:0000313" key="3">
    <source>
        <dbReference type="Proteomes" id="UP000003821"/>
    </source>
</evidence>
<dbReference type="AlphaFoldDB" id="C7HVF2"/>
<keyword evidence="1" id="KW-0812">Transmembrane</keyword>
<dbReference type="HOGENOM" id="CLU_2643552_0_0_9"/>
<keyword evidence="1" id="KW-0472">Membrane</keyword>
<dbReference type="Proteomes" id="UP000003821">
    <property type="component" value="Unassembled WGS sequence"/>
</dbReference>
<organism evidence="2 3">
    <name type="scientific">Anaerococcus vaginalis ATCC 51170</name>
    <dbReference type="NCBI Taxonomy" id="655811"/>
    <lineage>
        <taxon>Bacteria</taxon>
        <taxon>Bacillati</taxon>
        <taxon>Bacillota</taxon>
        <taxon>Tissierellia</taxon>
        <taxon>Tissierellales</taxon>
        <taxon>Peptoniphilaceae</taxon>
        <taxon>Anaerococcus</taxon>
    </lineage>
</organism>